<dbReference type="GO" id="GO:0009366">
    <property type="term" value="C:enterobactin synthetase complex"/>
    <property type="evidence" value="ECO:0007669"/>
    <property type="project" value="TreeGrafter"/>
</dbReference>
<name>A0A0F7FVA4_9ACTN</name>
<dbReference type="PANTHER" id="PTHR45527:SF1">
    <property type="entry name" value="FATTY ACID SYNTHASE"/>
    <property type="match status" value="1"/>
</dbReference>
<feature type="region of interest" description="Disordered" evidence="4">
    <location>
        <begin position="1052"/>
        <end position="1072"/>
    </location>
</feature>
<sequence length="1159" mass="121158">MSLDACAIAVLGPDTDPGTFTDHSFLALGGDSLRAMRLAALARERLGVRLSLSALLDRTPLAGVFAEAVAAAPPGGPVTAAPETDAAQPVPAALSPAQRGMWLIERLTGDSPYHLVFVCHVTAGRLEAAPLAAALAQTAARHPGLRTVYREHDDEAVPEVLADHTPEVETLTLGPSTTDTAGTEAAVRRAAEEFGRRPFDLAAAPAHRYLLIEDGTGGQALVLTAHHMVLDGWSVGLLLEEVIARYGALTAGTPAPSAEPGVAPQALARHQAAARDGGDWERQAEFWVKHLDGVPTVLEVPADRPRPALQDPAGARAPLDLGAAASEAVAARAREAGVTPFALLLAAFALTLARRTGVRSLLVGVPLTGRDTSELEKLVAVAGNLVPVRVDVDDDASVDDYLRSVHHSLGLAIDAGGLPFEELASRLGVERALGHHPLVQVSFGMHDQLVPQRLRTADVELRVEEAHGGGAQFDLSLLIGRSDPTLAGHLEYATGVFDAAEVEGLLADLTAAVAGLTSDGGTPLADVRCLAPERRALLERLNDVRRDFPARSVDALFRATAARTPDAIAVRDGATELTYRALAQAADEQTRRLRRAGVRPGDRVLVALPRSAAEAVALLGVAAAGAAYVGVDLDQASEHTARIVDAAAPRVALATPRDAPRLAALGVPTAPAWDPSSPPEDTGTDGDGDGAADGGPSPVTDDQPVYVAFTSGSTGRPKGVQVPHRAVVRLVHEADFVRLGPGERVLRLSPLAFDASTLEIWGALLSGATLEVLPPGLPAPTDLGEFLAERGVTVAWLTAGLFRLVEEFAADTLGGLRQLLTGGDVVPHEHVARLLRRHPGLEITNGYGPTENTTFTTTHTVRTPEEADGPLPIGTPVPGTRVYVLDDRRRLVPPGGVGELYTGGAGLADGYLHDEAETARAFGAFSPDVPERLYRTGDLVRVDGGGRVRFLGRRDSQVKLRGYRVELSAISDELTRAPGVRDAVVAVTEGDSAGKQLIAAVVPEPGTIPDTARLRDLLAQRLPSYMVPVLWAVLDRVPLTPNGKVDRRALAAAAGPAGTTAPPAPSTTPAPVSGPGFGEVAAVFAESLRDKAVDPAPGTDFFRAGGNSLAAVRLVRLVRDRFGVSVPLRDFLRTPTPEGLHRLVTDAAAEPAGGPARGR</sequence>
<reference evidence="6" key="1">
    <citation type="submission" date="2019-08" db="EMBL/GenBank/DDBJ databases">
        <title>Complete genome sequence of a mangrove-derived Streptomyces xiamenensis.</title>
        <authorList>
            <person name="Xu J."/>
        </authorList>
    </citation>
    <scope>NUCLEOTIDE SEQUENCE</scope>
    <source>
        <strain evidence="6">318</strain>
    </source>
</reference>
<dbReference type="GO" id="GO:0008610">
    <property type="term" value="P:lipid biosynthetic process"/>
    <property type="evidence" value="ECO:0007669"/>
    <property type="project" value="UniProtKB-ARBA"/>
</dbReference>
<dbReference type="Pfam" id="PF00550">
    <property type="entry name" value="PP-binding"/>
    <property type="match status" value="2"/>
</dbReference>
<dbReference type="Gene3D" id="1.10.1200.10">
    <property type="entry name" value="ACP-like"/>
    <property type="match status" value="2"/>
</dbReference>
<dbReference type="PROSITE" id="PS00012">
    <property type="entry name" value="PHOSPHOPANTETHEINE"/>
    <property type="match status" value="2"/>
</dbReference>
<dbReference type="PANTHER" id="PTHR45527">
    <property type="entry name" value="NONRIBOSOMAL PEPTIDE SYNTHETASE"/>
    <property type="match status" value="1"/>
</dbReference>
<gene>
    <name evidence="6" type="ORF">SXIM_24100</name>
</gene>
<keyword evidence="6" id="KW-0436">Ligase</keyword>
<dbReference type="InterPro" id="IPR025110">
    <property type="entry name" value="AMP-bd_C"/>
</dbReference>
<keyword evidence="2" id="KW-0596">Phosphopantetheine</keyword>
<dbReference type="Gene3D" id="3.30.559.10">
    <property type="entry name" value="Chloramphenicol acetyltransferase-like domain"/>
    <property type="match status" value="1"/>
</dbReference>
<dbReference type="EMBL" id="CP009922">
    <property type="protein sequence ID" value="AKG43794.1"/>
    <property type="molecule type" value="Genomic_DNA"/>
</dbReference>
<dbReference type="GO" id="GO:0031177">
    <property type="term" value="F:phosphopantetheine binding"/>
    <property type="evidence" value="ECO:0007669"/>
    <property type="project" value="InterPro"/>
</dbReference>
<dbReference type="NCBIfam" id="TIGR01733">
    <property type="entry name" value="AA-adenyl-dom"/>
    <property type="match status" value="1"/>
</dbReference>
<comment type="cofactor">
    <cofactor evidence="1">
        <name>pantetheine 4'-phosphate</name>
        <dbReference type="ChEBI" id="CHEBI:47942"/>
    </cofactor>
</comment>
<dbReference type="InterPro" id="IPR020806">
    <property type="entry name" value="PKS_PP-bd"/>
</dbReference>
<dbReference type="Pfam" id="PF13193">
    <property type="entry name" value="AMP-binding_C"/>
    <property type="match status" value="1"/>
</dbReference>
<dbReference type="KEGG" id="sxi:SXIM_24100"/>
<dbReference type="AlphaFoldDB" id="A0A0F7FVA4"/>
<dbReference type="InterPro" id="IPR020845">
    <property type="entry name" value="AMP-binding_CS"/>
</dbReference>
<dbReference type="STRING" id="408015.SXIM_24100"/>
<evidence type="ECO:0000256" key="3">
    <source>
        <dbReference type="ARBA" id="ARBA00022553"/>
    </source>
</evidence>
<feature type="compositionally biased region" description="Low complexity" evidence="4">
    <location>
        <begin position="1052"/>
        <end position="1061"/>
    </location>
</feature>
<keyword evidence="7" id="KW-1185">Reference proteome</keyword>
<dbReference type="InterPro" id="IPR036736">
    <property type="entry name" value="ACP-like_sf"/>
</dbReference>
<dbReference type="InterPro" id="IPR006162">
    <property type="entry name" value="Ppantetheine_attach_site"/>
</dbReference>
<evidence type="ECO:0000313" key="6">
    <source>
        <dbReference type="EMBL" id="AKG43794.1"/>
    </source>
</evidence>
<feature type="domain" description="Carrier" evidence="5">
    <location>
        <begin position="1071"/>
        <end position="1148"/>
    </location>
</feature>
<evidence type="ECO:0000313" key="7">
    <source>
        <dbReference type="Proteomes" id="UP000034034"/>
    </source>
</evidence>
<dbReference type="Gene3D" id="3.40.50.980">
    <property type="match status" value="2"/>
</dbReference>
<dbReference type="Gene3D" id="3.30.300.30">
    <property type="match status" value="1"/>
</dbReference>
<evidence type="ECO:0000256" key="4">
    <source>
        <dbReference type="SAM" id="MobiDB-lite"/>
    </source>
</evidence>
<dbReference type="SUPFAM" id="SSF52777">
    <property type="entry name" value="CoA-dependent acyltransferases"/>
    <property type="match status" value="2"/>
</dbReference>
<dbReference type="SMART" id="SM00823">
    <property type="entry name" value="PKS_PP"/>
    <property type="match status" value="2"/>
</dbReference>
<dbReference type="GO" id="GO:0043041">
    <property type="term" value="P:amino acid activation for nonribosomal peptide biosynthetic process"/>
    <property type="evidence" value="ECO:0007669"/>
    <property type="project" value="TreeGrafter"/>
</dbReference>
<dbReference type="Gene3D" id="3.30.559.30">
    <property type="entry name" value="Nonribosomal peptide synthetase, condensation domain"/>
    <property type="match status" value="1"/>
</dbReference>
<dbReference type="InterPro" id="IPR001242">
    <property type="entry name" value="Condensation_dom"/>
</dbReference>
<dbReference type="InterPro" id="IPR010071">
    <property type="entry name" value="AA_adenyl_dom"/>
</dbReference>
<feature type="region of interest" description="Disordered" evidence="4">
    <location>
        <begin position="667"/>
        <end position="719"/>
    </location>
</feature>
<dbReference type="Proteomes" id="UP000034034">
    <property type="component" value="Chromosome"/>
</dbReference>
<feature type="domain" description="Carrier" evidence="5">
    <location>
        <begin position="1"/>
        <end position="72"/>
    </location>
</feature>
<proteinExistence type="predicted"/>
<organism evidence="6 7">
    <name type="scientific">Streptomyces xiamenensis</name>
    <dbReference type="NCBI Taxonomy" id="408015"/>
    <lineage>
        <taxon>Bacteria</taxon>
        <taxon>Bacillati</taxon>
        <taxon>Actinomycetota</taxon>
        <taxon>Actinomycetes</taxon>
        <taxon>Kitasatosporales</taxon>
        <taxon>Streptomycetaceae</taxon>
        <taxon>Streptomyces</taxon>
    </lineage>
</organism>
<dbReference type="GO" id="GO:0047527">
    <property type="term" value="F:2,3-dihydroxybenzoate-serine ligase activity"/>
    <property type="evidence" value="ECO:0007669"/>
    <property type="project" value="TreeGrafter"/>
</dbReference>
<dbReference type="RefSeq" id="WP_046723902.1">
    <property type="nucleotide sequence ID" value="NZ_CP009922.3"/>
</dbReference>
<dbReference type="InterPro" id="IPR009081">
    <property type="entry name" value="PP-bd_ACP"/>
</dbReference>
<dbReference type="Gene3D" id="2.30.38.10">
    <property type="entry name" value="Luciferase, Domain 3"/>
    <property type="match status" value="1"/>
</dbReference>
<accession>A0A0F7FVA4</accession>
<dbReference type="GO" id="GO:0009239">
    <property type="term" value="P:enterobactin biosynthetic process"/>
    <property type="evidence" value="ECO:0007669"/>
    <property type="project" value="TreeGrafter"/>
</dbReference>
<dbReference type="SUPFAM" id="SSF47336">
    <property type="entry name" value="ACP-like"/>
    <property type="match status" value="2"/>
</dbReference>
<evidence type="ECO:0000259" key="5">
    <source>
        <dbReference type="PROSITE" id="PS50075"/>
    </source>
</evidence>
<dbReference type="SUPFAM" id="SSF56801">
    <property type="entry name" value="Acetyl-CoA synthetase-like"/>
    <property type="match status" value="1"/>
</dbReference>
<evidence type="ECO:0000256" key="1">
    <source>
        <dbReference type="ARBA" id="ARBA00001957"/>
    </source>
</evidence>
<evidence type="ECO:0000256" key="2">
    <source>
        <dbReference type="ARBA" id="ARBA00022450"/>
    </source>
</evidence>
<keyword evidence="3" id="KW-0597">Phosphoprotein</keyword>
<protein>
    <submittedName>
        <fullName evidence="6">Long-chain-fatty-acid--CoA ligase</fullName>
    </submittedName>
</protein>
<dbReference type="GO" id="GO:0005829">
    <property type="term" value="C:cytosol"/>
    <property type="evidence" value="ECO:0007669"/>
    <property type="project" value="TreeGrafter"/>
</dbReference>
<dbReference type="Pfam" id="PF00501">
    <property type="entry name" value="AMP-binding"/>
    <property type="match status" value="1"/>
</dbReference>
<dbReference type="PROSITE" id="PS00455">
    <property type="entry name" value="AMP_BINDING"/>
    <property type="match status" value="1"/>
</dbReference>
<dbReference type="InterPro" id="IPR023213">
    <property type="entry name" value="CAT-like_dom_sf"/>
</dbReference>
<dbReference type="Pfam" id="PF00668">
    <property type="entry name" value="Condensation"/>
    <property type="match status" value="1"/>
</dbReference>
<dbReference type="PROSITE" id="PS50075">
    <property type="entry name" value="CARRIER"/>
    <property type="match status" value="2"/>
</dbReference>
<dbReference type="InterPro" id="IPR045851">
    <property type="entry name" value="AMP-bd_C_sf"/>
</dbReference>
<dbReference type="PATRIC" id="fig|408015.6.peg.2447"/>
<dbReference type="InterPro" id="IPR000873">
    <property type="entry name" value="AMP-dep_synth/lig_dom"/>
</dbReference>
<dbReference type="HOGENOM" id="CLU_000022_2_4_11"/>